<feature type="region of interest" description="Disordered" evidence="1">
    <location>
        <begin position="1"/>
        <end position="20"/>
    </location>
</feature>
<keyword evidence="3" id="KW-1185">Reference proteome</keyword>
<comment type="caution">
    <text evidence="2">The sequence shown here is derived from an EMBL/GenBank/DDBJ whole genome shotgun (WGS) entry which is preliminary data.</text>
</comment>
<sequence>MHPENVLDRENGEPEKDVNNNVELGVRGLKGSYRTHVQKRNLNPPWVQHHPWQREQWQKKDLSRNDLVPLPCPSSRGTRSSFLLEKREARQSVDIKGLLAQRDVEITSLKVAQQTTSSTAVEESGPMTALHLENKELKWKVGDLTKRLLQLHSASNERMTFLLQKLSSPSS</sequence>
<dbReference type="EMBL" id="JACEIK010001142">
    <property type="protein sequence ID" value="MCD7466440.1"/>
    <property type="molecule type" value="Genomic_DNA"/>
</dbReference>
<reference evidence="2 3" key="1">
    <citation type="journal article" date="2021" name="BMC Genomics">
        <title>Datura genome reveals duplications of psychoactive alkaloid biosynthetic genes and high mutation rate following tissue culture.</title>
        <authorList>
            <person name="Rajewski A."/>
            <person name="Carter-House D."/>
            <person name="Stajich J."/>
            <person name="Litt A."/>
        </authorList>
    </citation>
    <scope>NUCLEOTIDE SEQUENCE [LARGE SCALE GENOMIC DNA]</scope>
    <source>
        <strain evidence="2">AR-01</strain>
    </source>
</reference>
<protein>
    <submittedName>
        <fullName evidence="2">Uncharacterized protein</fullName>
    </submittedName>
</protein>
<evidence type="ECO:0000313" key="3">
    <source>
        <dbReference type="Proteomes" id="UP000823775"/>
    </source>
</evidence>
<gene>
    <name evidence="2" type="ORF">HAX54_003152</name>
</gene>
<accession>A0ABS8T5Z4</accession>
<organism evidence="2 3">
    <name type="scientific">Datura stramonium</name>
    <name type="common">Jimsonweed</name>
    <name type="synonym">Common thornapple</name>
    <dbReference type="NCBI Taxonomy" id="4076"/>
    <lineage>
        <taxon>Eukaryota</taxon>
        <taxon>Viridiplantae</taxon>
        <taxon>Streptophyta</taxon>
        <taxon>Embryophyta</taxon>
        <taxon>Tracheophyta</taxon>
        <taxon>Spermatophyta</taxon>
        <taxon>Magnoliopsida</taxon>
        <taxon>eudicotyledons</taxon>
        <taxon>Gunneridae</taxon>
        <taxon>Pentapetalae</taxon>
        <taxon>asterids</taxon>
        <taxon>lamiids</taxon>
        <taxon>Solanales</taxon>
        <taxon>Solanaceae</taxon>
        <taxon>Solanoideae</taxon>
        <taxon>Datureae</taxon>
        <taxon>Datura</taxon>
    </lineage>
</organism>
<proteinExistence type="predicted"/>
<evidence type="ECO:0000313" key="2">
    <source>
        <dbReference type="EMBL" id="MCD7466440.1"/>
    </source>
</evidence>
<name>A0ABS8T5Z4_DATST</name>
<feature type="compositionally biased region" description="Basic and acidic residues" evidence="1">
    <location>
        <begin position="1"/>
        <end position="18"/>
    </location>
</feature>
<dbReference type="Proteomes" id="UP000823775">
    <property type="component" value="Unassembled WGS sequence"/>
</dbReference>
<evidence type="ECO:0000256" key="1">
    <source>
        <dbReference type="SAM" id="MobiDB-lite"/>
    </source>
</evidence>